<dbReference type="InterPro" id="IPR024344">
    <property type="entry name" value="MDMPI_metal-binding"/>
</dbReference>
<dbReference type="Proteomes" id="UP000294901">
    <property type="component" value="Unassembled WGS sequence"/>
</dbReference>
<gene>
    <name evidence="2" type="ORF">C8E87_5811</name>
</gene>
<name>A0A4V3C8L9_9ACTN</name>
<accession>A0A4V3C8L9</accession>
<dbReference type="InterPro" id="IPR017517">
    <property type="entry name" value="Maleyloyr_isom"/>
</dbReference>
<evidence type="ECO:0000313" key="2">
    <source>
        <dbReference type="EMBL" id="TDO42048.1"/>
    </source>
</evidence>
<feature type="domain" description="Mycothiol-dependent maleylpyruvate isomerase metal-binding" evidence="1">
    <location>
        <begin position="11"/>
        <end position="125"/>
    </location>
</feature>
<dbReference type="InterPro" id="IPR017520">
    <property type="entry name" value="CHP03086"/>
</dbReference>
<dbReference type="NCBIfam" id="TIGR03083">
    <property type="entry name" value="maleylpyruvate isomerase family mycothiol-dependent enzyme"/>
    <property type="match status" value="1"/>
</dbReference>
<evidence type="ECO:0000313" key="3">
    <source>
        <dbReference type="Proteomes" id="UP000294901"/>
    </source>
</evidence>
<proteinExistence type="predicted"/>
<dbReference type="NCBIfam" id="TIGR03086">
    <property type="entry name" value="TIGR03086 family metal-binding protein"/>
    <property type="match status" value="1"/>
</dbReference>
<dbReference type="AlphaFoldDB" id="A0A4V3C8L9"/>
<organism evidence="2 3">
    <name type="scientific">Paractinoplanes brasiliensis</name>
    <dbReference type="NCBI Taxonomy" id="52695"/>
    <lineage>
        <taxon>Bacteria</taxon>
        <taxon>Bacillati</taxon>
        <taxon>Actinomycetota</taxon>
        <taxon>Actinomycetes</taxon>
        <taxon>Micromonosporales</taxon>
        <taxon>Micromonosporaceae</taxon>
        <taxon>Paractinoplanes</taxon>
    </lineage>
</organism>
<dbReference type="Pfam" id="PF11716">
    <property type="entry name" value="MDMPI_N"/>
    <property type="match status" value="1"/>
</dbReference>
<protein>
    <submittedName>
        <fullName evidence="2">Uncharacterized protein (TIGR03086 family)</fullName>
    </submittedName>
</protein>
<sequence>MAAAACFAVHTLDRLTAAGLTAATPCAGWDLRMLLAHLDDSLAALHDGIAAGAVGRQAPALELFAGDPGEQLLASVRRRAGELLVACRSEPAASGRVHVERLPMPMAMLAAVGAVELAVHGWDVACARGQAEPIPDGLAERLLPVLPSVVTDVTRGGLFAAPVPVPPGAPPGDRLVAALGRPPRWGIEND</sequence>
<evidence type="ECO:0000259" key="1">
    <source>
        <dbReference type="Pfam" id="PF11716"/>
    </source>
</evidence>
<dbReference type="InterPro" id="IPR034660">
    <property type="entry name" value="DinB/YfiT-like"/>
</dbReference>
<dbReference type="GO" id="GO:0046872">
    <property type="term" value="F:metal ion binding"/>
    <property type="evidence" value="ECO:0007669"/>
    <property type="project" value="InterPro"/>
</dbReference>
<dbReference type="SUPFAM" id="SSF109854">
    <property type="entry name" value="DinB/YfiT-like putative metalloenzymes"/>
    <property type="match status" value="1"/>
</dbReference>
<dbReference type="Gene3D" id="1.20.120.450">
    <property type="entry name" value="dinb family like domain"/>
    <property type="match status" value="1"/>
</dbReference>
<comment type="caution">
    <text evidence="2">The sequence shown here is derived from an EMBL/GenBank/DDBJ whole genome shotgun (WGS) entry which is preliminary data.</text>
</comment>
<reference evidence="2 3" key="1">
    <citation type="submission" date="2019-03" db="EMBL/GenBank/DDBJ databases">
        <title>Sequencing the genomes of 1000 actinobacteria strains.</title>
        <authorList>
            <person name="Klenk H.-P."/>
        </authorList>
    </citation>
    <scope>NUCLEOTIDE SEQUENCE [LARGE SCALE GENOMIC DNA]</scope>
    <source>
        <strain evidence="2 3">DSM 43805</strain>
    </source>
</reference>
<dbReference type="EMBL" id="SNWR01000001">
    <property type="protein sequence ID" value="TDO42048.1"/>
    <property type="molecule type" value="Genomic_DNA"/>
</dbReference>
<keyword evidence="3" id="KW-1185">Reference proteome</keyword>